<evidence type="ECO:0000313" key="1">
    <source>
        <dbReference type="EMBL" id="MBB5148214.1"/>
    </source>
</evidence>
<name>A0A840PSR6_URETH</name>
<reference evidence="1 2" key="1">
    <citation type="submission" date="2020-08" db="EMBL/GenBank/DDBJ databases">
        <title>Genomic Encyclopedia of Type Strains, Phase IV (KMG-IV): sequencing the most valuable type-strain genomes for metagenomic binning, comparative biology and taxonomic classification.</title>
        <authorList>
            <person name="Goeker M."/>
        </authorList>
    </citation>
    <scope>NUCLEOTIDE SEQUENCE [LARGE SCALE GENOMIC DNA]</scope>
    <source>
        <strain evidence="1 2">DSM 10633</strain>
    </source>
</reference>
<dbReference type="RefSeq" id="WP_168412053.1">
    <property type="nucleotide sequence ID" value="NZ_JAAXPW010000006.1"/>
</dbReference>
<comment type="caution">
    <text evidence="1">The sequence shown here is derived from an EMBL/GenBank/DDBJ whole genome shotgun (WGS) entry which is preliminary data.</text>
</comment>
<accession>A0A840PSR6</accession>
<dbReference type="EMBL" id="JACHGZ010000004">
    <property type="protein sequence ID" value="MBB5148214.1"/>
    <property type="molecule type" value="Genomic_DNA"/>
</dbReference>
<dbReference type="AlphaFoldDB" id="A0A840PSR6"/>
<sequence>MNLSRLLEDIQSQEYELFEKRLTAVIEKAYLQGVEDGREYMKSKFEYPERMRKSDLAKFFNCSLPQVEKIIRMDGFPRDKAVQARYPRDKVFEWADKNIEYMNERLGIYISQAEWLRLIRGQKTS</sequence>
<gene>
    <name evidence="1" type="ORF">HNR36_000599</name>
</gene>
<evidence type="ECO:0000313" key="2">
    <source>
        <dbReference type="Proteomes" id="UP000557217"/>
    </source>
</evidence>
<protein>
    <submittedName>
        <fullName evidence="1">Uncharacterized protein YjcR</fullName>
    </submittedName>
</protein>
<dbReference type="Proteomes" id="UP000557217">
    <property type="component" value="Unassembled WGS sequence"/>
</dbReference>
<organism evidence="1 2">
    <name type="scientific">Ureibacillus thermosphaericus</name>
    <dbReference type="NCBI Taxonomy" id="51173"/>
    <lineage>
        <taxon>Bacteria</taxon>
        <taxon>Bacillati</taxon>
        <taxon>Bacillota</taxon>
        <taxon>Bacilli</taxon>
        <taxon>Bacillales</taxon>
        <taxon>Caryophanaceae</taxon>
        <taxon>Ureibacillus</taxon>
    </lineage>
</organism>
<proteinExistence type="predicted"/>
<keyword evidence="2" id="KW-1185">Reference proteome</keyword>